<keyword evidence="4" id="KW-0326">Glycosidase</keyword>
<gene>
    <name evidence="8" type="ORF">CLO192961_LOCUS69155</name>
</gene>
<protein>
    <recommendedName>
        <fullName evidence="5">Endo-1,5-alpha-L-arabinanase A</fullName>
    </recommendedName>
</protein>
<evidence type="ECO:0000256" key="5">
    <source>
        <dbReference type="ARBA" id="ARBA00042202"/>
    </source>
</evidence>
<dbReference type="Pfam" id="PF04616">
    <property type="entry name" value="Glyco_hydro_43"/>
    <property type="match status" value="1"/>
</dbReference>
<feature type="chain" id="PRO_5045936703" description="Endo-1,5-alpha-L-arabinanase A" evidence="6">
    <location>
        <begin position="22"/>
        <end position="758"/>
    </location>
</feature>
<dbReference type="InterPro" id="IPR006710">
    <property type="entry name" value="Glyco_hydro_43"/>
</dbReference>
<evidence type="ECO:0000313" key="8">
    <source>
        <dbReference type="EMBL" id="VUC22001.1"/>
    </source>
</evidence>
<dbReference type="CDD" id="cd18828">
    <property type="entry name" value="GH43_BT3675-like"/>
    <property type="match status" value="1"/>
</dbReference>
<dbReference type="CDD" id="cd08983">
    <property type="entry name" value="GH43_Bt3655-like"/>
    <property type="match status" value="1"/>
</dbReference>
<comment type="caution">
    <text evidence="8">The sequence shown here is derived from an EMBL/GenBank/DDBJ whole genome shotgun (WGS) entry which is preliminary data.</text>
</comment>
<sequence length="758" mass="83552">MRLLSKGAALVFTIVFGLAQGASVQQIEAALEAVKLHNIDDVRGNINLPSSSDGVNISWASSNKDIISEDGRVVRQKTNTEVTLTASVEEDDGTVHEREIQAQVRAAVEAEEYEGYAFSYFVGNTLAGENIFFAASNGNDALSWKELNDGQASLKSTKGTGGLRDPFLIRSPEGDTFYLIATDLSIGSGTSWNDAVRKGSQYLEVWESNDLVNWSDQRHIKVAPSNAGNTWAPEAYYDDELGAYLVFWASSLYGEDDPNHEGSSYHRMMYATTRDFVTFTEPVVWQDAGMSRIDTTVLKENGVYYRFTKDEGGTGSGCSDIIQESSTRLRDTLEGWKTIASCIGHNAGTSNVEGPTAFKANPNDVHGEKFYLFVDEYTGRKYIPLVTADIANPDWKVAESFSLPSSPRHGTVIPVTKAELAALRGETDVVTSDAAVLPGYFADPNMVVFEGDCNYYIYATTDGIPGWGGNKFYSWKSRNLVDWSRSEDPFLVLDGENGNVPWATGNAWAPTIIERDGKFYFYFSGNSPEHSNKVMGVAVGESPLGPFVAQEKPMVTGDEPVRTSGGAIDPYVWHDQTTGKYYLYWGNGTPVYAQLNDDMVSVNWDTAANMEGLTSYREASFMNYREGIYHFTYSIDDTRSENYRVGYATGPSPDGPWSYQGVILEKDTSQGILGTGHSSIINVPQTDDWYIAYHRFGIPNGNGTMRETTIDRLTFNNETGLIEKVTPTLGGVPAQFIPGCEAKRDRVKKRGIRLPWVG</sequence>
<evidence type="ECO:0000256" key="2">
    <source>
        <dbReference type="ARBA" id="ARBA00009865"/>
    </source>
</evidence>
<feature type="signal peptide" evidence="6">
    <location>
        <begin position="1"/>
        <end position="21"/>
    </location>
</feature>
<dbReference type="PANTHER" id="PTHR43301:SF3">
    <property type="entry name" value="ARABINAN ENDO-1,5-ALPHA-L-ARABINOSIDASE A-RELATED"/>
    <property type="match status" value="1"/>
</dbReference>
<dbReference type="Gene3D" id="2.115.10.20">
    <property type="entry name" value="Glycosyl hydrolase domain, family 43"/>
    <property type="match status" value="2"/>
</dbReference>
<feature type="domain" description="Atrophied bacterial Ig" evidence="7">
    <location>
        <begin position="28"/>
        <end position="104"/>
    </location>
</feature>
<dbReference type="SUPFAM" id="SSF75005">
    <property type="entry name" value="Arabinanase/levansucrase/invertase"/>
    <property type="match status" value="2"/>
</dbReference>
<evidence type="ECO:0000256" key="3">
    <source>
        <dbReference type="ARBA" id="ARBA00022801"/>
    </source>
</evidence>
<dbReference type="Pfam" id="PF20578">
    <property type="entry name" value="aBig_2"/>
    <property type="match status" value="1"/>
</dbReference>
<dbReference type="InterPro" id="IPR050727">
    <property type="entry name" value="GH43_arabinanases"/>
</dbReference>
<dbReference type="EMBL" id="CABFNS010000502">
    <property type="protein sequence ID" value="VUC22001.1"/>
    <property type="molecule type" value="Genomic_DNA"/>
</dbReference>
<evidence type="ECO:0000256" key="1">
    <source>
        <dbReference type="ARBA" id="ARBA00004834"/>
    </source>
</evidence>
<comment type="similarity">
    <text evidence="2">Belongs to the glycosyl hydrolase 43 family.</text>
</comment>
<dbReference type="Proteomes" id="UP000766486">
    <property type="component" value="Unassembled WGS sequence"/>
</dbReference>
<accession>A0ABY6TVA0</accession>
<evidence type="ECO:0000313" key="9">
    <source>
        <dbReference type="Proteomes" id="UP000766486"/>
    </source>
</evidence>
<organism evidence="8 9">
    <name type="scientific">Bionectria ochroleuca</name>
    <name type="common">Gliocladium roseum</name>
    <dbReference type="NCBI Taxonomy" id="29856"/>
    <lineage>
        <taxon>Eukaryota</taxon>
        <taxon>Fungi</taxon>
        <taxon>Dikarya</taxon>
        <taxon>Ascomycota</taxon>
        <taxon>Pezizomycotina</taxon>
        <taxon>Sordariomycetes</taxon>
        <taxon>Hypocreomycetidae</taxon>
        <taxon>Hypocreales</taxon>
        <taxon>Bionectriaceae</taxon>
        <taxon>Clonostachys</taxon>
    </lineage>
</organism>
<reference evidence="8 9" key="1">
    <citation type="submission" date="2019-06" db="EMBL/GenBank/DDBJ databases">
        <authorList>
            <person name="Broberg M."/>
        </authorList>
    </citation>
    <scope>NUCLEOTIDE SEQUENCE [LARGE SCALE GENOMIC DNA]</scope>
</reference>
<comment type="pathway">
    <text evidence="1">Glycan metabolism; L-arabinan degradation.</text>
</comment>
<keyword evidence="9" id="KW-1185">Reference proteome</keyword>
<dbReference type="InterPro" id="IPR046780">
    <property type="entry name" value="aBig_2"/>
</dbReference>
<keyword evidence="6" id="KW-0732">Signal</keyword>
<proteinExistence type="inferred from homology"/>
<name>A0ABY6TVA0_BIOOC</name>
<evidence type="ECO:0000256" key="4">
    <source>
        <dbReference type="ARBA" id="ARBA00023295"/>
    </source>
</evidence>
<dbReference type="PANTHER" id="PTHR43301">
    <property type="entry name" value="ARABINAN ENDO-1,5-ALPHA-L-ARABINOSIDASE"/>
    <property type="match status" value="1"/>
</dbReference>
<evidence type="ECO:0000259" key="7">
    <source>
        <dbReference type="Pfam" id="PF20578"/>
    </source>
</evidence>
<dbReference type="InterPro" id="IPR023296">
    <property type="entry name" value="Glyco_hydro_beta-prop_sf"/>
</dbReference>
<evidence type="ECO:0000256" key="6">
    <source>
        <dbReference type="SAM" id="SignalP"/>
    </source>
</evidence>
<keyword evidence="3" id="KW-0378">Hydrolase</keyword>